<dbReference type="PANTHER" id="PTHR45614:SF74">
    <property type="entry name" value="MYB DOMAIN PROTEIN 118"/>
    <property type="match status" value="1"/>
</dbReference>
<sequence length="375" mass="40051">MLEGDQATLSYLASSSHGGPRFEHDLVAPSYIQVGGSQIMGAPLDISSLVANIGMTPVGFEMPEGAITTSGYNTLRGVPLDVVEPPPPQTQNDIWTVEDDKLLIGAHKHFGNSWSAIARFLPGWSENAIKNHWNATKRSLKAKRRLKKKKSEQVPPGQLSILEEYIRSVTPASEFATPPPPSQSLAYSGVIIPEVVQAPAPEMEMNFNAAIPAGPQPSPHLPGMINHGMSQQLPDLNIRFDPQEMCRMSYQMCAPAPAARLHVTEDPQQAKFNWFSPAGYLAGLSPELATGAGGPSSYAGGSSSNAGASNYYTEAGSGYYSEAGAGYYSEEGPANASGSGGEPVGETDDIAELASREFMMPSSDDEVTLDFIRFE</sequence>
<dbReference type="Pfam" id="PF00249">
    <property type="entry name" value="Myb_DNA-binding"/>
    <property type="match status" value="1"/>
</dbReference>
<reference evidence="4 5" key="2">
    <citation type="submission" date="2024-10" db="EMBL/GenBank/DDBJ databases">
        <authorList>
            <person name="Ryan C."/>
        </authorList>
    </citation>
    <scope>NUCLEOTIDE SEQUENCE [LARGE SCALE GENOMIC DNA]</scope>
</reference>
<dbReference type="AlphaFoldDB" id="A0ABC8Z278"/>
<dbReference type="PANTHER" id="PTHR45614">
    <property type="entry name" value="MYB PROTEIN-RELATED"/>
    <property type="match status" value="1"/>
</dbReference>
<protein>
    <submittedName>
        <fullName evidence="4">Uncharacterized protein</fullName>
    </submittedName>
</protein>
<dbReference type="SMART" id="SM00717">
    <property type="entry name" value="SANT"/>
    <property type="match status" value="1"/>
</dbReference>
<dbReference type="InterPro" id="IPR001005">
    <property type="entry name" value="SANT/Myb"/>
</dbReference>
<dbReference type="GO" id="GO:0003677">
    <property type="term" value="F:DNA binding"/>
    <property type="evidence" value="ECO:0007669"/>
    <property type="project" value="UniProtKB-KW"/>
</dbReference>
<dbReference type="PROSITE" id="PS50090">
    <property type="entry name" value="MYB_LIKE"/>
    <property type="match status" value="1"/>
</dbReference>
<evidence type="ECO:0000313" key="5">
    <source>
        <dbReference type="Proteomes" id="UP001497457"/>
    </source>
</evidence>
<feature type="domain" description="Myb-like" evidence="2">
    <location>
        <begin position="87"/>
        <end position="137"/>
    </location>
</feature>
<reference evidence="5" key="1">
    <citation type="submission" date="2024-06" db="EMBL/GenBank/DDBJ databases">
        <authorList>
            <person name="Ryan C."/>
        </authorList>
    </citation>
    <scope>NUCLEOTIDE SEQUENCE [LARGE SCALE GENOMIC DNA]</scope>
</reference>
<accession>A0ABC8Z278</accession>
<dbReference type="EMBL" id="OZ075128">
    <property type="protein sequence ID" value="CAL4953600.1"/>
    <property type="molecule type" value="Genomic_DNA"/>
</dbReference>
<evidence type="ECO:0000313" key="4">
    <source>
        <dbReference type="EMBL" id="CAL4953600.1"/>
    </source>
</evidence>
<feature type="domain" description="HTH myb-type" evidence="3">
    <location>
        <begin position="95"/>
        <end position="141"/>
    </location>
</feature>
<gene>
    <name evidence="4" type="ORF">URODEC1_LOCUS40257</name>
</gene>
<dbReference type="Proteomes" id="UP001497457">
    <property type="component" value="Chromosome 18b"/>
</dbReference>
<dbReference type="PROSITE" id="PS51294">
    <property type="entry name" value="HTH_MYB"/>
    <property type="match status" value="1"/>
</dbReference>
<dbReference type="Gene3D" id="1.10.10.60">
    <property type="entry name" value="Homeodomain-like"/>
    <property type="match status" value="1"/>
</dbReference>
<evidence type="ECO:0000259" key="2">
    <source>
        <dbReference type="PROSITE" id="PS50090"/>
    </source>
</evidence>
<dbReference type="CDD" id="cd00167">
    <property type="entry name" value="SANT"/>
    <property type="match status" value="1"/>
</dbReference>
<dbReference type="InterPro" id="IPR009057">
    <property type="entry name" value="Homeodomain-like_sf"/>
</dbReference>
<keyword evidence="1" id="KW-0238">DNA-binding</keyword>
<proteinExistence type="predicted"/>
<evidence type="ECO:0000256" key="1">
    <source>
        <dbReference type="ARBA" id="ARBA00023125"/>
    </source>
</evidence>
<dbReference type="InterPro" id="IPR017930">
    <property type="entry name" value="Myb_dom"/>
</dbReference>
<organism evidence="4 5">
    <name type="scientific">Urochloa decumbens</name>
    <dbReference type="NCBI Taxonomy" id="240449"/>
    <lineage>
        <taxon>Eukaryota</taxon>
        <taxon>Viridiplantae</taxon>
        <taxon>Streptophyta</taxon>
        <taxon>Embryophyta</taxon>
        <taxon>Tracheophyta</taxon>
        <taxon>Spermatophyta</taxon>
        <taxon>Magnoliopsida</taxon>
        <taxon>Liliopsida</taxon>
        <taxon>Poales</taxon>
        <taxon>Poaceae</taxon>
        <taxon>PACMAD clade</taxon>
        <taxon>Panicoideae</taxon>
        <taxon>Panicodae</taxon>
        <taxon>Paniceae</taxon>
        <taxon>Melinidinae</taxon>
        <taxon>Urochloa</taxon>
    </lineage>
</organism>
<keyword evidence="5" id="KW-1185">Reference proteome</keyword>
<dbReference type="SUPFAM" id="SSF46689">
    <property type="entry name" value="Homeodomain-like"/>
    <property type="match status" value="1"/>
</dbReference>
<name>A0ABC8Z278_9POAL</name>
<dbReference type="InterPro" id="IPR050560">
    <property type="entry name" value="MYB_TF"/>
</dbReference>
<evidence type="ECO:0000259" key="3">
    <source>
        <dbReference type="PROSITE" id="PS51294"/>
    </source>
</evidence>